<protein>
    <submittedName>
        <fullName evidence="3">C2H2-type domain-containing protein</fullName>
    </submittedName>
</protein>
<dbReference type="AlphaFoldDB" id="Q4W517"/>
<dbReference type="WormBase" id="K09F6.11">
    <property type="protein sequence ID" value="CE38719"/>
    <property type="gene ID" value="WBGene00044361"/>
</dbReference>
<dbReference type="FunCoup" id="Q4W517">
    <property type="interactions" value="254"/>
</dbReference>
<evidence type="ECO:0000259" key="2">
    <source>
        <dbReference type="PROSITE" id="PS50157"/>
    </source>
</evidence>
<evidence type="ECO:0000313" key="4">
    <source>
        <dbReference type="Proteomes" id="UP000001940"/>
    </source>
</evidence>
<dbReference type="RefSeq" id="NP_001022244.1">
    <property type="nucleotide sequence ID" value="NM_001027073.1"/>
</dbReference>
<gene>
    <name evidence="3" type="ORF">CELE_K09F6.11</name>
    <name evidence="3 5" type="ORF">K09F6.11</name>
</gene>
<keyword evidence="1" id="KW-0863">Zinc-finger</keyword>
<dbReference type="OMA" id="VRAKTCP"/>
<keyword evidence="1" id="KW-0479">Metal-binding</keyword>
<evidence type="ECO:0000313" key="3">
    <source>
        <dbReference type="EMBL" id="CCD61658.1"/>
    </source>
</evidence>
<sequence>MSFNSYCRDCGIHFADKICRNRHTEIVHFGLQPQDPEITENSFYYMNAHVPQVRAKTCPVCLLYFESIDDCIIHVNKVHPNNQMRSLFKPTRELVINEWEHLVESVFPGSFYYGSQRMQSSSPERLSTGR</sequence>
<reference evidence="3 4" key="1">
    <citation type="journal article" date="1998" name="Science">
        <title>Genome sequence of the nematode C. elegans: a platform for investigating biology.</title>
        <authorList>
            <consortium name="The C. elegans sequencing consortium"/>
            <person name="Sulson J.E."/>
            <person name="Waterston R."/>
        </authorList>
    </citation>
    <scope>NUCLEOTIDE SEQUENCE [LARGE SCALE GENOMIC DNA]</scope>
    <source>
        <strain evidence="3 4">Bristol N2</strain>
    </source>
</reference>
<keyword evidence="1" id="KW-0862">Zinc</keyword>
<dbReference type="InterPro" id="IPR013087">
    <property type="entry name" value="Znf_C2H2_type"/>
</dbReference>
<evidence type="ECO:0000313" key="5">
    <source>
        <dbReference type="WormBase" id="K09F6.11"/>
    </source>
</evidence>
<evidence type="ECO:0000256" key="1">
    <source>
        <dbReference type="PROSITE-ProRule" id="PRU00042"/>
    </source>
</evidence>
<organism evidence="3 4">
    <name type="scientific">Caenorhabditis elegans</name>
    <dbReference type="NCBI Taxonomy" id="6239"/>
    <lineage>
        <taxon>Eukaryota</taxon>
        <taxon>Metazoa</taxon>
        <taxon>Ecdysozoa</taxon>
        <taxon>Nematoda</taxon>
        <taxon>Chromadorea</taxon>
        <taxon>Rhabditida</taxon>
        <taxon>Rhabditina</taxon>
        <taxon>Rhabditomorpha</taxon>
        <taxon>Rhabditoidea</taxon>
        <taxon>Rhabditidae</taxon>
        <taxon>Peloderinae</taxon>
        <taxon>Caenorhabditis</taxon>
    </lineage>
</organism>
<accession>Q4W517</accession>
<dbReference type="CTD" id="3565429"/>
<keyword evidence="4" id="KW-1185">Reference proteome</keyword>
<dbReference type="InParanoid" id="Q4W517"/>
<dbReference type="AGR" id="WB:WBGene00044361"/>
<dbReference type="GeneID" id="3565429"/>
<dbReference type="PaxDb" id="6239-K09F6.11"/>
<dbReference type="Bgee" id="WBGene00044361">
    <property type="expression patterns" value="Expressed in adult organism and 2 other cell types or tissues"/>
</dbReference>
<dbReference type="EMBL" id="BX284602">
    <property type="protein sequence ID" value="CCD61658.1"/>
    <property type="molecule type" value="Genomic_DNA"/>
</dbReference>
<dbReference type="UCSC" id="K09F6.11">
    <property type="organism name" value="c. elegans"/>
</dbReference>
<feature type="domain" description="C2H2-type" evidence="2">
    <location>
        <begin position="5"/>
        <end position="33"/>
    </location>
</feature>
<proteinExistence type="predicted"/>
<dbReference type="GO" id="GO:0008270">
    <property type="term" value="F:zinc ion binding"/>
    <property type="evidence" value="ECO:0007669"/>
    <property type="project" value="UniProtKB-KW"/>
</dbReference>
<name>Q4W517_CAEEL</name>
<dbReference type="PROSITE" id="PS50157">
    <property type="entry name" value="ZINC_FINGER_C2H2_2"/>
    <property type="match status" value="1"/>
</dbReference>
<dbReference type="Proteomes" id="UP000001940">
    <property type="component" value="Chromosome II"/>
</dbReference>
<dbReference type="OrthoDB" id="5849548at2759"/>
<dbReference type="HOGENOM" id="CLU_141210_0_0_1"/>
<dbReference type="KEGG" id="cel:CELE_K09F6.11"/>
<dbReference type="PROSITE" id="PS00028">
    <property type="entry name" value="ZINC_FINGER_C2H2_1"/>
    <property type="match status" value="1"/>
</dbReference>